<reference evidence="15" key="1">
    <citation type="journal article" date="2014" name="Int. J. Syst. Evol. Microbiol.">
        <title>Complete genome sequence of Corynebacterium casei LMG S-19264T (=DSM 44701T), isolated from a smear-ripened cheese.</title>
        <authorList>
            <consortium name="US DOE Joint Genome Institute (JGI-PGF)"/>
            <person name="Walter F."/>
            <person name="Albersmeier A."/>
            <person name="Kalinowski J."/>
            <person name="Ruckert C."/>
        </authorList>
    </citation>
    <scope>NUCLEOTIDE SEQUENCE</scope>
    <source>
        <strain evidence="15">JCM 4403</strain>
    </source>
</reference>
<dbReference type="InterPro" id="IPR011527">
    <property type="entry name" value="ABC1_TM_dom"/>
</dbReference>
<dbReference type="FunFam" id="3.40.50.300:FF:000221">
    <property type="entry name" value="Multidrug ABC transporter ATP-binding protein"/>
    <property type="match status" value="1"/>
</dbReference>
<dbReference type="Pfam" id="PF00005">
    <property type="entry name" value="ABC_tran"/>
    <property type="match status" value="1"/>
</dbReference>
<dbReference type="SUPFAM" id="SSF90123">
    <property type="entry name" value="ABC transporter transmembrane region"/>
    <property type="match status" value="1"/>
</dbReference>
<evidence type="ECO:0000256" key="12">
    <source>
        <dbReference type="SAM" id="Phobius"/>
    </source>
</evidence>
<accession>A0A918EVD5</accession>
<comment type="subcellular location">
    <subcellularLocation>
        <location evidence="1">Cell inner membrane</location>
        <topology evidence="1">Multi-pass membrane protein</topology>
    </subcellularLocation>
</comment>
<comment type="similarity">
    <text evidence="10">Belongs to the ABC transporter superfamily. Siderophore-Fe(3+) uptake transporter (SIUT) (TC 3.A.1.21) family.</text>
</comment>
<evidence type="ECO:0000256" key="1">
    <source>
        <dbReference type="ARBA" id="ARBA00004429"/>
    </source>
</evidence>
<dbReference type="PANTHER" id="PTHR24221">
    <property type="entry name" value="ATP-BINDING CASSETTE SUB-FAMILY B"/>
    <property type="match status" value="1"/>
</dbReference>
<dbReference type="AlphaFoldDB" id="A0A918EVD5"/>
<dbReference type="SUPFAM" id="SSF52540">
    <property type="entry name" value="P-loop containing nucleoside triphosphate hydrolases"/>
    <property type="match status" value="1"/>
</dbReference>
<dbReference type="Gene3D" id="1.20.1560.10">
    <property type="entry name" value="ABC transporter type 1, transmembrane domain"/>
    <property type="match status" value="1"/>
</dbReference>
<dbReference type="Gene3D" id="3.40.50.300">
    <property type="entry name" value="P-loop containing nucleotide triphosphate hydrolases"/>
    <property type="match status" value="1"/>
</dbReference>
<evidence type="ECO:0000256" key="11">
    <source>
        <dbReference type="SAM" id="MobiDB-lite"/>
    </source>
</evidence>
<evidence type="ECO:0000256" key="3">
    <source>
        <dbReference type="ARBA" id="ARBA00022475"/>
    </source>
</evidence>
<evidence type="ECO:0000256" key="5">
    <source>
        <dbReference type="ARBA" id="ARBA00022692"/>
    </source>
</evidence>
<dbReference type="InterPro" id="IPR003593">
    <property type="entry name" value="AAA+_ATPase"/>
</dbReference>
<feature type="transmembrane region" description="Helical" evidence="12">
    <location>
        <begin position="313"/>
        <end position="333"/>
    </location>
</feature>
<dbReference type="InterPro" id="IPR017871">
    <property type="entry name" value="ABC_transporter-like_CS"/>
</dbReference>
<reference evidence="15" key="2">
    <citation type="submission" date="2020-09" db="EMBL/GenBank/DDBJ databases">
        <authorList>
            <person name="Sun Q."/>
            <person name="Ohkuma M."/>
        </authorList>
    </citation>
    <scope>NUCLEOTIDE SEQUENCE</scope>
    <source>
        <strain evidence="15">JCM 4403</strain>
    </source>
</reference>
<dbReference type="InterPro" id="IPR036640">
    <property type="entry name" value="ABC1_TM_sf"/>
</dbReference>
<keyword evidence="2" id="KW-0813">Transport</keyword>
<evidence type="ECO:0000256" key="7">
    <source>
        <dbReference type="ARBA" id="ARBA00022840"/>
    </source>
</evidence>
<feature type="transmembrane region" description="Helical" evidence="12">
    <location>
        <begin position="55"/>
        <end position="76"/>
    </location>
</feature>
<feature type="compositionally biased region" description="Basic and acidic residues" evidence="11">
    <location>
        <begin position="13"/>
        <end position="29"/>
    </location>
</feature>
<evidence type="ECO:0000259" key="13">
    <source>
        <dbReference type="PROSITE" id="PS50893"/>
    </source>
</evidence>
<feature type="transmembrane region" description="Helical" evidence="12">
    <location>
        <begin position="178"/>
        <end position="206"/>
    </location>
</feature>
<dbReference type="PROSITE" id="PS50929">
    <property type="entry name" value="ABC_TM1F"/>
    <property type="match status" value="1"/>
</dbReference>
<dbReference type="SMART" id="SM00382">
    <property type="entry name" value="AAA"/>
    <property type="match status" value="1"/>
</dbReference>
<feature type="region of interest" description="Disordered" evidence="11">
    <location>
        <begin position="1"/>
        <end position="29"/>
    </location>
</feature>
<keyword evidence="4" id="KW-0997">Cell inner membrane</keyword>
<dbReference type="PROSITE" id="PS00211">
    <property type="entry name" value="ABC_TRANSPORTER_1"/>
    <property type="match status" value="1"/>
</dbReference>
<dbReference type="PROSITE" id="PS50893">
    <property type="entry name" value="ABC_TRANSPORTER_2"/>
    <property type="match status" value="1"/>
</dbReference>
<evidence type="ECO:0000256" key="2">
    <source>
        <dbReference type="ARBA" id="ARBA00022448"/>
    </source>
</evidence>
<gene>
    <name evidence="15" type="ORF">GCM10010280_25550</name>
</gene>
<feature type="domain" description="ABC transmembrane type-1" evidence="14">
    <location>
        <begin position="54"/>
        <end position="334"/>
    </location>
</feature>
<dbReference type="PANTHER" id="PTHR24221:SF654">
    <property type="entry name" value="ATP-BINDING CASSETTE SUB-FAMILY B MEMBER 6"/>
    <property type="match status" value="1"/>
</dbReference>
<evidence type="ECO:0000256" key="6">
    <source>
        <dbReference type="ARBA" id="ARBA00022741"/>
    </source>
</evidence>
<dbReference type="GO" id="GO:0005524">
    <property type="term" value="F:ATP binding"/>
    <property type="evidence" value="ECO:0007669"/>
    <property type="project" value="UniProtKB-KW"/>
</dbReference>
<evidence type="ECO:0000256" key="10">
    <source>
        <dbReference type="ARBA" id="ARBA00023455"/>
    </source>
</evidence>
<dbReference type="GO" id="GO:0140359">
    <property type="term" value="F:ABC-type transporter activity"/>
    <property type="evidence" value="ECO:0007669"/>
    <property type="project" value="InterPro"/>
</dbReference>
<keyword evidence="5 12" id="KW-0812">Transmembrane</keyword>
<protein>
    <submittedName>
        <fullName evidence="15">Multidrug ABC transporter permease</fullName>
    </submittedName>
</protein>
<evidence type="ECO:0000313" key="15">
    <source>
        <dbReference type="EMBL" id="GGQ77998.1"/>
    </source>
</evidence>
<evidence type="ECO:0000256" key="9">
    <source>
        <dbReference type="ARBA" id="ARBA00023136"/>
    </source>
</evidence>
<keyword evidence="8 12" id="KW-1133">Transmembrane helix</keyword>
<evidence type="ECO:0000313" key="16">
    <source>
        <dbReference type="Proteomes" id="UP000656732"/>
    </source>
</evidence>
<evidence type="ECO:0000256" key="4">
    <source>
        <dbReference type="ARBA" id="ARBA00022519"/>
    </source>
</evidence>
<keyword evidence="7" id="KW-0067">ATP-binding</keyword>
<proteinExistence type="inferred from homology"/>
<keyword evidence="6" id="KW-0547">Nucleotide-binding</keyword>
<organism evidence="15 16">
    <name type="scientific">Streptomyces pilosus</name>
    <dbReference type="NCBI Taxonomy" id="28893"/>
    <lineage>
        <taxon>Bacteria</taxon>
        <taxon>Bacillati</taxon>
        <taxon>Actinomycetota</taxon>
        <taxon>Actinomycetes</taxon>
        <taxon>Kitasatosporales</taxon>
        <taxon>Streptomycetaceae</taxon>
        <taxon>Streptomyces</taxon>
    </lineage>
</organism>
<dbReference type="InterPro" id="IPR027417">
    <property type="entry name" value="P-loop_NTPase"/>
</dbReference>
<dbReference type="Pfam" id="PF00664">
    <property type="entry name" value="ABC_membrane"/>
    <property type="match status" value="1"/>
</dbReference>
<dbReference type="EMBL" id="BMTU01000004">
    <property type="protein sequence ID" value="GGQ77998.1"/>
    <property type="molecule type" value="Genomic_DNA"/>
</dbReference>
<dbReference type="GO" id="GO:0034040">
    <property type="term" value="F:ATPase-coupled lipid transmembrane transporter activity"/>
    <property type="evidence" value="ECO:0007669"/>
    <property type="project" value="TreeGrafter"/>
</dbReference>
<name>A0A918EVD5_9ACTN</name>
<feature type="domain" description="ABC transporter" evidence="13">
    <location>
        <begin position="374"/>
        <end position="622"/>
    </location>
</feature>
<dbReference type="GO" id="GO:0016887">
    <property type="term" value="F:ATP hydrolysis activity"/>
    <property type="evidence" value="ECO:0007669"/>
    <property type="project" value="InterPro"/>
</dbReference>
<dbReference type="Proteomes" id="UP000656732">
    <property type="component" value="Unassembled WGS sequence"/>
</dbReference>
<keyword evidence="3" id="KW-1003">Cell membrane</keyword>
<dbReference type="InterPro" id="IPR003439">
    <property type="entry name" value="ABC_transporter-like_ATP-bd"/>
</dbReference>
<feature type="transmembrane region" description="Helical" evidence="12">
    <location>
        <begin position="282"/>
        <end position="301"/>
    </location>
</feature>
<dbReference type="GO" id="GO:0005886">
    <property type="term" value="C:plasma membrane"/>
    <property type="evidence" value="ECO:0007669"/>
    <property type="project" value="UniProtKB-SubCell"/>
</dbReference>
<feature type="compositionally biased region" description="Gly residues" evidence="11">
    <location>
        <begin position="1"/>
        <end position="12"/>
    </location>
</feature>
<dbReference type="RefSeq" id="WP_189557903.1">
    <property type="nucleotide sequence ID" value="NZ_BMTE01000002.1"/>
</dbReference>
<dbReference type="InterPro" id="IPR039421">
    <property type="entry name" value="Type_1_exporter"/>
</dbReference>
<evidence type="ECO:0000256" key="8">
    <source>
        <dbReference type="ARBA" id="ARBA00022989"/>
    </source>
</evidence>
<comment type="caution">
    <text evidence="15">The sequence shown here is derived from an EMBL/GenBank/DDBJ whole genome shotgun (WGS) entry which is preliminary data.</text>
</comment>
<keyword evidence="16" id="KW-1185">Reference proteome</keyword>
<keyword evidence="9 12" id="KW-0472">Membrane</keyword>
<sequence length="629" mass="66890">MSGRTGKGPGRRTGGDEGRRADGGKEQLAPREAVAAARGAAALAWRSAPAHLTGLVAVAVAAAGVPVAVAWLTRLVLDRLTGAGQATLLGLALGLGALGLMAALLPHVSQYLGARLNRAAGTRAVDRLFTAVNSFGGLARFEDPRFQDRLRMAQSAGSQTVGRVVETGLSIAGGTLGVVGFVVALFVISPAMTGLVVAAAVPALVAELRLSRRRAKSAWRISSAQRREFFYQSLLSSLDAAKEIRLFAAGDFFKKRMLDERRTADAERQAVERRELVTQSGLALLGAFVAGGGLVWAVLAARQGRLTVGDVSMFVAAVVGVQGALSGLVGSLADGHHQLLLMKHYMAVLRADPDLGPPAGLTPLDRLPALRRGIELRDVWFRYGDDSPWVLRGVNLFIPGGTAVALVGHNGAGKSTLVKLLCRFYDPTRGEILWDAVDIRRVPVDALRRRLGAVFQDYMNYDLTAGENIAVGDVRALGDPARLATAAREAGAHDVVARLPHGYDTMLSRVFAAGGAEDDAGALLSGGQWQRLALARAFLRTDPDLLILDEPSSGLDAEAEHDIHLRLRRYRAGRTSLLISHRLGAVRDADRIVVLAGGRITEEGSHAELLDEDGTYARLFTVQADGYHR</sequence>
<evidence type="ECO:0000259" key="14">
    <source>
        <dbReference type="PROSITE" id="PS50929"/>
    </source>
</evidence>
<feature type="transmembrane region" description="Helical" evidence="12">
    <location>
        <begin position="88"/>
        <end position="108"/>
    </location>
</feature>